<evidence type="ECO:0000256" key="1">
    <source>
        <dbReference type="SAM" id="SignalP"/>
    </source>
</evidence>
<evidence type="ECO:0000313" key="2">
    <source>
        <dbReference type="EMBL" id="RBL89557.1"/>
    </source>
</evidence>
<organism evidence="2 3">
    <name type="scientific">Chitinophaga flava</name>
    <dbReference type="NCBI Taxonomy" id="2259036"/>
    <lineage>
        <taxon>Bacteria</taxon>
        <taxon>Pseudomonadati</taxon>
        <taxon>Bacteroidota</taxon>
        <taxon>Chitinophagia</taxon>
        <taxon>Chitinophagales</taxon>
        <taxon>Chitinophagaceae</taxon>
        <taxon>Chitinophaga</taxon>
    </lineage>
</organism>
<feature type="chain" id="PRO_5017026344" evidence="1">
    <location>
        <begin position="20"/>
        <end position="316"/>
    </location>
</feature>
<sequence>MKHILSLLVAGFCISAASAQQQAPTVFTSDVDNFWNAYDSIRSTNDSLKQLEYLNKLYIEKGTPGLAGFRKVKNYTDTYYLKVIRNYPKFWNSIRGNTYKVKTLAPQFGPSIAKLKKLYPELKPAQIYFTIGALRSGGTTKDSMVLIGSEMLTGDSTIDISEFSPGMQKFLGNYFKTNPIKSAVLLNIHEYVHTQQRCYGYNLLSQAICEGACDFITELVTGQKIPLPYMEYGPKNDQAIRERFKSEMLSPSWDNWLYNSASENTPVSDLGYYVGYTICKSYYNKQKDKPKAIREIIELNYGDSTAVTNFFKQSGY</sequence>
<comment type="caution">
    <text evidence="2">The sequence shown here is derived from an EMBL/GenBank/DDBJ whole genome shotgun (WGS) entry which is preliminary data.</text>
</comment>
<dbReference type="OrthoDB" id="6402335at2"/>
<keyword evidence="1" id="KW-0732">Signal</keyword>
<feature type="signal peptide" evidence="1">
    <location>
        <begin position="1"/>
        <end position="19"/>
    </location>
</feature>
<keyword evidence="3" id="KW-1185">Reference proteome</keyword>
<dbReference type="Pfam" id="PF25594">
    <property type="entry name" value="GldB_lipo"/>
    <property type="match status" value="1"/>
</dbReference>
<dbReference type="InterPro" id="IPR019853">
    <property type="entry name" value="GldB-like"/>
</dbReference>
<gene>
    <name evidence="2" type="ORF">DF182_23905</name>
</gene>
<dbReference type="AlphaFoldDB" id="A0A365XT57"/>
<accession>A0A365XT57</accession>
<reference evidence="2 3" key="1">
    <citation type="submission" date="2018-05" db="EMBL/GenBank/DDBJ databases">
        <title>Chitinophaga sp. K3CV102501T nov., isolated from isolated from a monsoon evergreen broad-leaved forest soil.</title>
        <authorList>
            <person name="Lv Y."/>
        </authorList>
    </citation>
    <scope>NUCLEOTIDE SEQUENCE [LARGE SCALE GENOMIC DNA]</scope>
    <source>
        <strain evidence="2 3">GDMCC 1.1325</strain>
    </source>
</reference>
<evidence type="ECO:0000313" key="3">
    <source>
        <dbReference type="Proteomes" id="UP000253410"/>
    </source>
</evidence>
<dbReference type="Proteomes" id="UP000253410">
    <property type="component" value="Unassembled WGS sequence"/>
</dbReference>
<dbReference type="RefSeq" id="WP_113618306.1">
    <property type="nucleotide sequence ID" value="NZ_QFFJ01000002.1"/>
</dbReference>
<name>A0A365XT57_9BACT</name>
<proteinExistence type="predicted"/>
<protein>
    <submittedName>
        <fullName evidence="2">Uncharacterized protein</fullName>
    </submittedName>
</protein>
<dbReference type="EMBL" id="QFFJ01000002">
    <property type="protein sequence ID" value="RBL89557.1"/>
    <property type="molecule type" value="Genomic_DNA"/>
</dbReference>